<reference evidence="2 3" key="1">
    <citation type="submission" date="2019-09" db="EMBL/GenBank/DDBJ databases">
        <authorList>
            <person name="Wang X."/>
        </authorList>
    </citation>
    <scope>NUCLEOTIDE SEQUENCE [LARGE SCALE GENOMIC DNA]</scope>
    <source>
        <strain evidence="2 3">CICC 11023</strain>
    </source>
</reference>
<accession>A0A5N0E9K7</accession>
<dbReference type="Proteomes" id="UP000323876">
    <property type="component" value="Unassembled WGS sequence"/>
</dbReference>
<dbReference type="EMBL" id="VXLC01000016">
    <property type="protein sequence ID" value="KAA8885139.1"/>
    <property type="molecule type" value="Genomic_DNA"/>
</dbReference>
<dbReference type="GO" id="GO:0016740">
    <property type="term" value="F:transferase activity"/>
    <property type="evidence" value="ECO:0007669"/>
    <property type="project" value="UniProtKB-KW"/>
</dbReference>
<dbReference type="PANTHER" id="PTHR43685:SF2">
    <property type="entry name" value="GLYCOSYLTRANSFERASE 2-LIKE DOMAIN-CONTAINING PROTEIN"/>
    <property type="match status" value="1"/>
</dbReference>
<dbReference type="InterPro" id="IPR001173">
    <property type="entry name" value="Glyco_trans_2-like"/>
</dbReference>
<protein>
    <submittedName>
        <fullName evidence="2">Glycosyltransferase family 2 protein</fullName>
    </submittedName>
</protein>
<dbReference type="Gene3D" id="3.90.550.10">
    <property type="entry name" value="Spore Coat Polysaccharide Biosynthesis Protein SpsA, Chain A"/>
    <property type="match status" value="1"/>
</dbReference>
<dbReference type="SUPFAM" id="SSF53448">
    <property type="entry name" value="Nucleotide-diphospho-sugar transferases"/>
    <property type="match status" value="1"/>
</dbReference>
<keyword evidence="2" id="KW-0808">Transferase</keyword>
<evidence type="ECO:0000259" key="1">
    <source>
        <dbReference type="Pfam" id="PF00535"/>
    </source>
</evidence>
<evidence type="ECO:0000313" key="2">
    <source>
        <dbReference type="EMBL" id="KAA8885139.1"/>
    </source>
</evidence>
<proteinExistence type="predicted"/>
<sequence length="293" mass="32572">MLVVTERSVSIVIPTYIGTVQSRDLLDVQLDALTRQDYLGEFDVLIADNGSPVNVRAHIESHAVRDRLKLRYVDASGASGAAFARNVGAAQATGETLLFCDHDDRAHPNWISRMIAFLDEGYDLTCSAIEGDSLNAEHPRHVANIPAPDQFQPPGVYAPVIVGTSMACRAEVYRKLGGQDVSYVANEDLEFGWRAHREGYRLGYLAEALVAYRYRQGFRPGYRQGRSRGIGLARLHGEFPGNGLPEIHLPEVMLRMIRLPFTRGLVPEERGLMIGLAVGQFRGGLRHHTMHWI</sequence>
<dbReference type="AlphaFoldDB" id="A0A5N0E9K7"/>
<dbReference type="PANTHER" id="PTHR43685">
    <property type="entry name" value="GLYCOSYLTRANSFERASE"/>
    <property type="match status" value="1"/>
</dbReference>
<comment type="caution">
    <text evidence="2">The sequence shown here is derived from an EMBL/GenBank/DDBJ whole genome shotgun (WGS) entry which is preliminary data.</text>
</comment>
<dbReference type="CDD" id="cd00761">
    <property type="entry name" value="Glyco_tranf_GTA_type"/>
    <property type="match status" value="1"/>
</dbReference>
<dbReference type="Pfam" id="PF00535">
    <property type="entry name" value="Glycos_transf_2"/>
    <property type="match status" value="1"/>
</dbReference>
<organism evidence="2 3">
    <name type="scientific">Nocardia colli</name>
    <dbReference type="NCBI Taxonomy" id="2545717"/>
    <lineage>
        <taxon>Bacteria</taxon>
        <taxon>Bacillati</taxon>
        <taxon>Actinomycetota</taxon>
        <taxon>Actinomycetes</taxon>
        <taxon>Mycobacteriales</taxon>
        <taxon>Nocardiaceae</taxon>
        <taxon>Nocardia</taxon>
    </lineage>
</organism>
<feature type="domain" description="Glycosyltransferase 2-like" evidence="1">
    <location>
        <begin position="10"/>
        <end position="176"/>
    </location>
</feature>
<name>A0A5N0E9K7_9NOCA</name>
<dbReference type="InterPro" id="IPR029044">
    <property type="entry name" value="Nucleotide-diphossugar_trans"/>
</dbReference>
<dbReference type="InterPro" id="IPR050834">
    <property type="entry name" value="Glycosyltransf_2"/>
</dbReference>
<gene>
    <name evidence="2" type="ORF">F3087_30340</name>
</gene>
<keyword evidence="3" id="KW-1185">Reference proteome</keyword>
<evidence type="ECO:0000313" key="3">
    <source>
        <dbReference type="Proteomes" id="UP000323876"/>
    </source>
</evidence>
<dbReference type="OrthoDB" id="5243838at2"/>